<proteinExistence type="predicted"/>
<dbReference type="InterPro" id="IPR056552">
    <property type="entry name" value="Ribonucl_Kappa"/>
</dbReference>
<evidence type="ECO:0000256" key="3">
    <source>
        <dbReference type="ARBA" id="ARBA00022989"/>
    </source>
</evidence>
<keyword evidence="3 5" id="KW-1133">Transmembrane helix</keyword>
<accession>A0ABR4F7M3</accession>
<feature type="transmembrane region" description="Helical" evidence="5">
    <location>
        <begin position="92"/>
        <end position="116"/>
    </location>
</feature>
<sequence length="128" mass="14181">MLFAKQFQHHRPRDLDDFETQHWHLNQALLIPSNQNPASPAMKPVVGAFQAWSCFVLSIFAIIILSILGLVYKNGHEEFVGGIDDPEDGSAVASTIFVAVFVYIGFLVCCGLQGLLHMRESRRGAIAL</sequence>
<name>A0ABR4F7M3_9PEZI</name>
<evidence type="ECO:0000256" key="1">
    <source>
        <dbReference type="ARBA" id="ARBA00004370"/>
    </source>
</evidence>
<dbReference type="Proteomes" id="UP001600888">
    <property type="component" value="Unassembled WGS sequence"/>
</dbReference>
<feature type="transmembrane region" description="Helical" evidence="5">
    <location>
        <begin position="51"/>
        <end position="72"/>
    </location>
</feature>
<protein>
    <submittedName>
        <fullName evidence="6">Uncharacterized protein</fullName>
    </submittedName>
</protein>
<comment type="subcellular location">
    <subcellularLocation>
        <location evidence="1">Membrane</location>
    </subcellularLocation>
</comment>
<evidence type="ECO:0000256" key="5">
    <source>
        <dbReference type="SAM" id="Phobius"/>
    </source>
</evidence>
<dbReference type="EMBL" id="JBAWTH010000008">
    <property type="protein sequence ID" value="KAL2290701.1"/>
    <property type="molecule type" value="Genomic_DNA"/>
</dbReference>
<keyword evidence="7" id="KW-1185">Reference proteome</keyword>
<keyword evidence="2 5" id="KW-0812">Transmembrane</keyword>
<dbReference type="Pfam" id="PF23489">
    <property type="entry name" value="V-ATPase_su_f"/>
    <property type="match status" value="1"/>
</dbReference>
<gene>
    <name evidence="6" type="ORF">FJTKL_14709</name>
</gene>
<evidence type="ECO:0000256" key="4">
    <source>
        <dbReference type="ARBA" id="ARBA00023136"/>
    </source>
</evidence>
<evidence type="ECO:0000256" key="2">
    <source>
        <dbReference type="ARBA" id="ARBA00022692"/>
    </source>
</evidence>
<comment type="caution">
    <text evidence="6">The sequence shown here is derived from an EMBL/GenBank/DDBJ whole genome shotgun (WGS) entry which is preliminary data.</text>
</comment>
<evidence type="ECO:0000313" key="7">
    <source>
        <dbReference type="Proteomes" id="UP001600888"/>
    </source>
</evidence>
<reference evidence="6 7" key="1">
    <citation type="submission" date="2024-03" db="EMBL/GenBank/DDBJ databases">
        <title>A high-quality draft genome sequence of Diaporthe vaccinii, a causative agent of upright dieback and viscid rot disease in cranberry plants.</title>
        <authorList>
            <person name="Sarrasin M."/>
            <person name="Lang B.F."/>
            <person name="Burger G."/>
        </authorList>
    </citation>
    <scope>NUCLEOTIDE SEQUENCE [LARGE SCALE GENOMIC DNA]</scope>
    <source>
        <strain evidence="6 7">IS7</strain>
    </source>
</reference>
<keyword evidence="4 5" id="KW-0472">Membrane</keyword>
<evidence type="ECO:0000313" key="6">
    <source>
        <dbReference type="EMBL" id="KAL2290701.1"/>
    </source>
</evidence>
<organism evidence="6 7">
    <name type="scientific">Diaporthe vaccinii</name>
    <dbReference type="NCBI Taxonomy" id="105482"/>
    <lineage>
        <taxon>Eukaryota</taxon>
        <taxon>Fungi</taxon>
        <taxon>Dikarya</taxon>
        <taxon>Ascomycota</taxon>
        <taxon>Pezizomycotina</taxon>
        <taxon>Sordariomycetes</taxon>
        <taxon>Sordariomycetidae</taxon>
        <taxon>Diaporthales</taxon>
        <taxon>Diaporthaceae</taxon>
        <taxon>Diaporthe</taxon>
        <taxon>Diaporthe eres species complex</taxon>
    </lineage>
</organism>